<reference evidence="7" key="1">
    <citation type="submission" date="2016-10" db="EMBL/GenBank/DDBJ databases">
        <authorList>
            <person name="Varghese N."/>
        </authorList>
    </citation>
    <scope>NUCLEOTIDE SEQUENCE [LARGE SCALE GENOMIC DNA]</scope>
    <source>
        <strain evidence="7">DSM 45096 / BCRC 16803 / CGMCC 4.1857 / CIP 109030 / JCM 12277 / KCTC 19219 / NBRC 100920 / 33214</strain>
    </source>
</reference>
<keyword evidence="2 3" id="KW-0378">Hydrolase</keyword>
<dbReference type="Proteomes" id="UP000183015">
    <property type="component" value="Unassembled WGS sequence"/>
</dbReference>
<dbReference type="GO" id="GO:0006754">
    <property type="term" value="P:ATP biosynthetic process"/>
    <property type="evidence" value="ECO:0007669"/>
    <property type="project" value="TreeGrafter"/>
</dbReference>
<dbReference type="InterPro" id="IPR020476">
    <property type="entry name" value="Nudix_hydrolase"/>
</dbReference>
<evidence type="ECO:0000256" key="2">
    <source>
        <dbReference type="ARBA" id="ARBA00022801"/>
    </source>
</evidence>
<dbReference type="STRING" id="235985.SAMN05414137_12621"/>
<dbReference type="eggNOG" id="COG0494">
    <property type="taxonomic scope" value="Bacteria"/>
</dbReference>
<evidence type="ECO:0000313" key="7">
    <source>
        <dbReference type="Proteomes" id="UP000183015"/>
    </source>
</evidence>
<dbReference type="PANTHER" id="PTHR21340">
    <property type="entry name" value="DIADENOSINE 5,5-P1,P4-TETRAPHOSPHATE PYROPHOSPHOHYDROLASE MUTT"/>
    <property type="match status" value="1"/>
</dbReference>
<dbReference type="CDD" id="cd03673">
    <property type="entry name" value="NUDIX_Ap6A_hydrolase"/>
    <property type="match status" value="1"/>
</dbReference>
<dbReference type="InterPro" id="IPR015797">
    <property type="entry name" value="NUDIX_hydrolase-like_dom_sf"/>
</dbReference>
<dbReference type="EMBL" id="FOAZ01000026">
    <property type="protein sequence ID" value="SEM39250.1"/>
    <property type="molecule type" value="Genomic_DNA"/>
</dbReference>
<sequence length="159" mass="18257">MARPIDLTIGTTGKKAKNSKKDRAPRSMELIKAAGVVLWREGRHGVELALVHRAKYDDWSFPKGKLELGEKHREAALREAREETGMTVVLGRRLPTQHYLVRDRIKRVRYWAATVLTGRFVPNREVDALRWLPVAEARARLSYEHDRALVDALLEQLGR</sequence>
<protein>
    <submittedName>
        <fullName evidence="6">8-oxo-dGTP diphosphatase</fullName>
    </submittedName>
</protein>
<gene>
    <name evidence="6" type="ORF">SAMN05414137_12621</name>
</gene>
<keyword evidence="7" id="KW-1185">Reference proteome</keyword>
<dbReference type="AlphaFoldDB" id="A0A1H7XZK6"/>
<dbReference type="PROSITE" id="PS51462">
    <property type="entry name" value="NUDIX"/>
    <property type="match status" value="1"/>
</dbReference>
<evidence type="ECO:0000256" key="3">
    <source>
        <dbReference type="RuleBase" id="RU003476"/>
    </source>
</evidence>
<accession>A0A1H7XZK6</accession>
<dbReference type="Gene3D" id="3.90.79.10">
    <property type="entry name" value="Nucleoside Triphosphate Pyrophosphohydrolase"/>
    <property type="match status" value="1"/>
</dbReference>
<name>A0A1H7XZK6_STRJI</name>
<dbReference type="GO" id="GO:0006167">
    <property type="term" value="P:AMP biosynthetic process"/>
    <property type="evidence" value="ECO:0007669"/>
    <property type="project" value="TreeGrafter"/>
</dbReference>
<evidence type="ECO:0000256" key="1">
    <source>
        <dbReference type="ARBA" id="ARBA00005582"/>
    </source>
</evidence>
<dbReference type="PANTHER" id="PTHR21340:SF0">
    <property type="entry name" value="BIS(5'-NUCLEOSYL)-TETRAPHOSPHATASE [ASYMMETRICAL]"/>
    <property type="match status" value="1"/>
</dbReference>
<dbReference type="InterPro" id="IPR000086">
    <property type="entry name" value="NUDIX_hydrolase_dom"/>
</dbReference>
<organism evidence="6 7">
    <name type="scientific">Streptacidiphilus jiangxiensis</name>
    <dbReference type="NCBI Taxonomy" id="235985"/>
    <lineage>
        <taxon>Bacteria</taxon>
        <taxon>Bacillati</taxon>
        <taxon>Actinomycetota</taxon>
        <taxon>Actinomycetes</taxon>
        <taxon>Kitasatosporales</taxon>
        <taxon>Streptomycetaceae</taxon>
        <taxon>Streptacidiphilus</taxon>
    </lineage>
</organism>
<evidence type="ECO:0000259" key="5">
    <source>
        <dbReference type="PROSITE" id="PS51462"/>
    </source>
</evidence>
<dbReference type="GO" id="GO:0004081">
    <property type="term" value="F:bis(5'-nucleosyl)-tetraphosphatase (asymmetrical) activity"/>
    <property type="evidence" value="ECO:0007669"/>
    <property type="project" value="TreeGrafter"/>
</dbReference>
<evidence type="ECO:0000313" key="6">
    <source>
        <dbReference type="EMBL" id="SEM39250.1"/>
    </source>
</evidence>
<dbReference type="InterPro" id="IPR051325">
    <property type="entry name" value="Nudix_hydrolase_domain"/>
</dbReference>
<feature type="domain" description="Nudix hydrolase" evidence="5">
    <location>
        <begin position="29"/>
        <end position="155"/>
    </location>
</feature>
<dbReference type="InterPro" id="IPR020084">
    <property type="entry name" value="NUDIX_hydrolase_CS"/>
</dbReference>
<comment type="similarity">
    <text evidence="1 3">Belongs to the Nudix hydrolase family.</text>
</comment>
<dbReference type="PROSITE" id="PS00893">
    <property type="entry name" value="NUDIX_BOX"/>
    <property type="match status" value="1"/>
</dbReference>
<dbReference type="Pfam" id="PF00293">
    <property type="entry name" value="NUDIX"/>
    <property type="match status" value="1"/>
</dbReference>
<proteinExistence type="inferred from homology"/>
<evidence type="ECO:0000256" key="4">
    <source>
        <dbReference type="SAM" id="MobiDB-lite"/>
    </source>
</evidence>
<dbReference type="SUPFAM" id="SSF55811">
    <property type="entry name" value="Nudix"/>
    <property type="match status" value="1"/>
</dbReference>
<dbReference type="PRINTS" id="PR00502">
    <property type="entry name" value="NUDIXFAMILY"/>
</dbReference>
<feature type="region of interest" description="Disordered" evidence="4">
    <location>
        <begin position="1"/>
        <end position="24"/>
    </location>
</feature>